<dbReference type="RefSeq" id="WP_061508124.1">
    <property type="nucleotide sequence ID" value="NZ_LHZF01000160.1"/>
</dbReference>
<gene>
    <name evidence="1" type="ORF">AD933_07260</name>
</gene>
<sequence length="317" mass="33637">MSQTTLQNRAVDVTFRLLSQAFGPNGEDAVTLSGLRVHAEVTQARFPTAESATVRIEGMTPDVMNRLSMAAPDPTRQSASELILTTQDGAGGRALVFQGGVTLAYVDYTTAPNVAFVAQAFSTVLPNAMTATPTGYRGAVSAGQVLATIASKARLTLHTQGVTAMLHDPYFHGSPGQQLSQCLETVPLCAGLGRGQLSVWPATSTALQPAPLGTTRQTPPTSITQALSLSAQTGLIGYPAWSAGWLALRMVFNPLVSFNSLIALHSRYQPAGWGQQNGPVPVGLWRVTQVRHTLQTETPHGAWFTDIVAQAYREPTA</sequence>
<evidence type="ECO:0000313" key="2">
    <source>
        <dbReference type="Proteomes" id="UP000075526"/>
    </source>
</evidence>
<protein>
    <submittedName>
        <fullName evidence="1">Uncharacterized protein</fullName>
    </submittedName>
</protein>
<evidence type="ECO:0000313" key="1">
    <source>
        <dbReference type="EMBL" id="KXV16169.1"/>
    </source>
</evidence>
<name>A0A149RPH9_9PROT</name>
<accession>A0A149RPH9</accession>
<dbReference type="PATRIC" id="fig|178901.13.peg.2127"/>
<dbReference type="AlphaFoldDB" id="A0A149RPH9"/>
<reference evidence="1 2" key="1">
    <citation type="submission" date="2015-06" db="EMBL/GenBank/DDBJ databases">
        <title>Improved classification and identification of acetic acid bacteria using matrix-assisted laser desorption/ionization time-of-flight mass spectrometry; Gluconobacter nephelii and Gluconobacter uchimurae are later heterotypic synonyms of Gluconobacter japonicus and Gluconobacter oxydans, respectively.</title>
        <authorList>
            <person name="Li L."/>
            <person name="Cleenwerck I."/>
            <person name="De Vuyst L."/>
            <person name="Vandamme P."/>
        </authorList>
    </citation>
    <scope>NUCLEOTIDE SEQUENCE [LARGE SCALE GENOMIC DNA]</scope>
    <source>
        <strain evidence="1 2">LMG 1552</strain>
    </source>
</reference>
<dbReference type="Proteomes" id="UP000075526">
    <property type="component" value="Unassembled WGS sequence"/>
</dbReference>
<proteinExistence type="predicted"/>
<comment type="caution">
    <text evidence="1">The sequence shown here is derived from an EMBL/GenBank/DDBJ whole genome shotgun (WGS) entry which is preliminary data.</text>
</comment>
<dbReference type="EMBL" id="LHZF01000160">
    <property type="protein sequence ID" value="KXV16169.1"/>
    <property type="molecule type" value="Genomic_DNA"/>
</dbReference>
<organism evidence="1 2">
    <name type="scientific">Acetobacter malorum</name>
    <dbReference type="NCBI Taxonomy" id="178901"/>
    <lineage>
        <taxon>Bacteria</taxon>
        <taxon>Pseudomonadati</taxon>
        <taxon>Pseudomonadota</taxon>
        <taxon>Alphaproteobacteria</taxon>
        <taxon>Acetobacterales</taxon>
        <taxon>Acetobacteraceae</taxon>
        <taxon>Acetobacter</taxon>
    </lineage>
</organism>